<dbReference type="Proteomes" id="UP000438983">
    <property type="component" value="Chromosome"/>
</dbReference>
<evidence type="ECO:0000313" key="1">
    <source>
        <dbReference type="EMBL" id="QGZ32289.1"/>
    </source>
</evidence>
<dbReference type="InterPro" id="IPR036698">
    <property type="entry name" value="TM1070-like_sf"/>
</dbReference>
<reference evidence="1 2" key="1">
    <citation type="submission" date="2019-12" db="EMBL/GenBank/DDBJ databases">
        <title>Complete genome sequence of Pseudomonas stutzeri.</title>
        <authorList>
            <person name="Lim S.R."/>
            <person name="Kim J.H."/>
        </authorList>
    </citation>
    <scope>NUCLEOTIDE SEQUENCE [LARGE SCALE GENOMIC DNA]</scope>
    <source>
        <strain evidence="1 2">PM101005</strain>
    </source>
</reference>
<gene>
    <name evidence="1" type="ORF">GQA94_20390</name>
</gene>
<dbReference type="Gene3D" id="2.60.290.11">
    <property type="entry name" value="TM1070-like"/>
    <property type="match status" value="1"/>
</dbReference>
<name>A0A6I6LNF4_STUST</name>
<accession>A0A6I6LNF4</accession>
<organism evidence="1 2">
    <name type="scientific">Stutzerimonas stutzeri</name>
    <name type="common">Pseudomonas stutzeri</name>
    <dbReference type="NCBI Taxonomy" id="316"/>
    <lineage>
        <taxon>Bacteria</taxon>
        <taxon>Pseudomonadati</taxon>
        <taxon>Pseudomonadota</taxon>
        <taxon>Gammaproteobacteria</taxon>
        <taxon>Pseudomonadales</taxon>
        <taxon>Pseudomonadaceae</taxon>
        <taxon>Stutzerimonas</taxon>
    </lineage>
</organism>
<dbReference type="InterPro" id="IPR009794">
    <property type="entry name" value="ASRT"/>
</dbReference>
<evidence type="ECO:0000313" key="2">
    <source>
        <dbReference type="Proteomes" id="UP000438983"/>
    </source>
</evidence>
<protein>
    <submittedName>
        <fullName evidence="1">Sensory rhodopsin transducer</fullName>
    </submittedName>
</protein>
<dbReference type="PIRSF" id="PIRSF008711">
    <property type="entry name" value="UCP008711"/>
    <property type="match status" value="1"/>
</dbReference>
<dbReference type="EMBL" id="CP046902">
    <property type="protein sequence ID" value="QGZ32289.1"/>
    <property type="molecule type" value="Genomic_DNA"/>
</dbReference>
<dbReference type="SUPFAM" id="SSF89232">
    <property type="entry name" value="Hypothetical protein TM1070"/>
    <property type="match status" value="1"/>
</dbReference>
<sequence length="136" mass="15014">MASRLSPLPRNANVIGKTHWVIAEGYLPALGPKPDEPALRSHETACILNTGPQDAEIELTLYFSDREPVGPYSIRVPAQRTLHLRFDDLQTPEAVPRETDYASVFVSSVPVVIQHTRMDARSGDRALMTTLAYGSD</sequence>
<dbReference type="Pfam" id="PF07100">
    <property type="entry name" value="ASRT"/>
    <property type="match status" value="1"/>
</dbReference>
<dbReference type="AlphaFoldDB" id="A0A6I6LNF4"/>
<proteinExistence type="predicted"/>
<dbReference type="OrthoDB" id="512504at2"/>